<sequence length="222" mass="23470">MSKAAKINIAIVAGLILLLGAVIAVIVAVSGSNGGSDDGASATLDPALVENADSHALTDPADPRVTVVEFLDFQCPGCANLEPTMQDLRAELGDEVRFVVRNFPLIDIHPNAVDAAVAAEAAADQDAYEPMHDALFASQRQWTQLDDASDYFRDLADELGLDLDAYDAAVADPATEERVMADRADALELGLEGTPSIIVDGELVRLERLTDVRDAIDAALAE</sequence>
<dbReference type="Pfam" id="PF13462">
    <property type="entry name" value="Thioredoxin_4"/>
    <property type="match status" value="1"/>
</dbReference>
<evidence type="ECO:0000256" key="2">
    <source>
        <dbReference type="ARBA" id="ARBA00022729"/>
    </source>
</evidence>
<keyword evidence="5" id="KW-0676">Redox-active center</keyword>
<evidence type="ECO:0000256" key="4">
    <source>
        <dbReference type="ARBA" id="ARBA00023157"/>
    </source>
</evidence>
<dbReference type="PROSITE" id="PS51352">
    <property type="entry name" value="THIOREDOXIN_2"/>
    <property type="match status" value="1"/>
</dbReference>
<dbReference type="InterPro" id="IPR013766">
    <property type="entry name" value="Thioredoxin_domain"/>
</dbReference>
<keyword evidence="2" id="KW-0732">Signal</keyword>
<reference evidence="7 8" key="1">
    <citation type="journal article" date="2014" name="Int. J. Syst. Evol. Microbiol.">
        <title>Complete genome sequence of Corynebacterium casei LMG S-19264T (=DSM 44701T), isolated from a smear-ripened cheese.</title>
        <authorList>
            <consortium name="US DOE Joint Genome Institute (JGI-PGF)"/>
            <person name="Walter F."/>
            <person name="Albersmeier A."/>
            <person name="Kalinowski J."/>
            <person name="Ruckert C."/>
        </authorList>
    </citation>
    <scope>NUCLEOTIDE SEQUENCE [LARGE SCALE GENOMIC DNA]</scope>
    <source>
        <strain evidence="7 8">NBRC 112289</strain>
    </source>
</reference>
<protein>
    <recommendedName>
        <fullName evidence="6">Thioredoxin domain-containing protein</fullName>
    </recommendedName>
</protein>
<gene>
    <name evidence="7" type="ORF">GCM10025874_23240</name>
</gene>
<dbReference type="RefSeq" id="WP_284232804.1">
    <property type="nucleotide sequence ID" value="NZ_BSUL01000001.1"/>
</dbReference>
<dbReference type="InterPro" id="IPR012336">
    <property type="entry name" value="Thioredoxin-like_fold"/>
</dbReference>
<evidence type="ECO:0000256" key="5">
    <source>
        <dbReference type="ARBA" id="ARBA00023284"/>
    </source>
</evidence>
<dbReference type="PANTHER" id="PTHR13887">
    <property type="entry name" value="GLUTATHIONE S-TRANSFERASE KAPPA"/>
    <property type="match status" value="1"/>
</dbReference>
<evidence type="ECO:0000259" key="6">
    <source>
        <dbReference type="PROSITE" id="PS51352"/>
    </source>
</evidence>
<dbReference type="Gene3D" id="3.40.30.10">
    <property type="entry name" value="Glutaredoxin"/>
    <property type="match status" value="1"/>
</dbReference>
<feature type="domain" description="Thioredoxin" evidence="6">
    <location>
        <begin position="17"/>
        <end position="221"/>
    </location>
</feature>
<evidence type="ECO:0000256" key="1">
    <source>
        <dbReference type="ARBA" id="ARBA00005791"/>
    </source>
</evidence>
<dbReference type="EMBL" id="BSUL01000001">
    <property type="protein sequence ID" value="GMA29071.1"/>
    <property type="molecule type" value="Genomic_DNA"/>
</dbReference>
<organism evidence="7 8">
    <name type="scientific">Arenivirga flava</name>
    <dbReference type="NCBI Taxonomy" id="1930060"/>
    <lineage>
        <taxon>Bacteria</taxon>
        <taxon>Bacillati</taxon>
        <taxon>Actinomycetota</taxon>
        <taxon>Actinomycetes</taxon>
        <taxon>Micrococcales</taxon>
        <taxon>Microbacteriaceae</taxon>
        <taxon>Arenivirga</taxon>
    </lineage>
</organism>
<comment type="similarity">
    <text evidence="1">Belongs to the thioredoxin family. DsbA subfamily.</text>
</comment>
<dbReference type="SUPFAM" id="SSF52833">
    <property type="entry name" value="Thioredoxin-like"/>
    <property type="match status" value="1"/>
</dbReference>
<dbReference type="GO" id="GO:0016491">
    <property type="term" value="F:oxidoreductase activity"/>
    <property type="evidence" value="ECO:0007669"/>
    <property type="project" value="UniProtKB-KW"/>
</dbReference>
<name>A0AA37XBU1_9MICO</name>
<comment type="caution">
    <text evidence="7">The sequence shown here is derived from an EMBL/GenBank/DDBJ whole genome shotgun (WGS) entry which is preliminary data.</text>
</comment>
<accession>A0AA37XBU1</accession>
<evidence type="ECO:0000313" key="7">
    <source>
        <dbReference type="EMBL" id="GMA29071.1"/>
    </source>
</evidence>
<dbReference type="Proteomes" id="UP001157160">
    <property type="component" value="Unassembled WGS sequence"/>
</dbReference>
<dbReference type="AlphaFoldDB" id="A0AA37XBU1"/>
<dbReference type="InterPro" id="IPR036249">
    <property type="entry name" value="Thioredoxin-like_sf"/>
</dbReference>
<keyword evidence="4" id="KW-1015">Disulfide bond</keyword>
<dbReference type="PANTHER" id="PTHR13887:SF14">
    <property type="entry name" value="DISULFIDE BOND FORMATION PROTEIN D"/>
    <property type="match status" value="1"/>
</dbReference>
<evidence type="ECO:0000256" key="3">
    <source>
        <dbReference type="ARBA" id="ARBA00023002"/>
    </source>
</evidence>
<evidence type="ECO:0000313" key="8">
    <source>
        <dbReference type="Proteomes" id="UP001157160"/>
    </source>
</evidence>
<proteinExistence type="inferred from homology"/>
<keyword evidence="3" id="KW-0560">Oxidoreductase</keyword>
<keyword evidence="8" id="KW-1185">Reference proteome</keyword>